<protein>
    <submittedName>
        <fullName evidence="1">Uncharacterized protein</fullName>
    </submittedName>
</protein>
<comment type="caution">
    <text evidence="1">The sequence shown here is derived from an EMBL/GenBank/DDBJ whole genome shotgun (WGS) entry which is preliminary data.</text>
</comment>
<reference evidence="1 2" key="1">
    <citation type="submission" date="2019-05" db="EMBL/GenBank/DDBJ databases">
        <title>Verrucobacter flavum gen. nov., sp. nov. a new member of the family Verrucomicrobiaceae.</title>
        <authorList>
            <person name="Szuroczki S."/>
            <person name="Abbaszade G."/>
            <person name="Szabo A."/>
            <person name="Felfoldi T."/>
            <person name="Schumann P."/>
            <person name="Boka K."/>
            <person name="Keki Z."/>
            <person name="Toumi M."/>
            <person name="Toth E."/>
        </authorList>
    </citation>
    <scope>NUCLEOTIDE SEQUENCE [LARGE SCALE GENOMIC DNA]</scope>
    <source>
        <strain evidence="1 2">MG-N-17</strain>
    </source>
</reference>
<dbReference type="Proteomes" id="UP000306196">
    <property type="component" value="Unassembled WGS sequence"/>
</dbReference>
<evidence type="ECO:0000313" key="1">
    <source>
        <dbReference type="EMBL" id="TLD71672.1"/>
    </source>
</evidence>
<organism evidence="1 2">
    <name type="scientific">Phragmitibacter flavus</name>
    <dbReference type="NCBI Taxonomy" id="2576071"/>
    <lineage>
        <taxon>Bacteria</taxon>
        <taxon>Pseudomonadati</taxon>
        <taxon>Verrucomicrobiota</taxon>
        <taxon>Verrucomicrobiia</taxon>
        <taxon>Verrucomicrobiales</taxon>
        <taxon>Verrucomicrobiaceae</taxon>
        <taxon>Phragmitibacter</taxon>
    </lineage>
</organism>
<evidence type="ECO:0000313" key="2">
    <source>
        <dbReference type="Proteomes" id="UP000306196"/>
    </source>
</evidence>
<dbReference type="InterPro" id="IPR058120">
    <property type="entry name" value="MADS7"/>
</dbReference>
<dbReference type="Pfam" id="PF26611">
    <property type="entry name" value="MAD7"/>
    <property type="match status" value="1"/>
</dbReference>
<dbReference type="OrthoDB" id="1550515at2"/>
<dbReference type="RefSeq" id="WP_138085267.1">
    <property type="nucleotide sequence ID" value="NZ_VAUV01000004.1"/>
</dbReference>
<accession>A0A5R8KHB3</accession>
<dbReference type="EMBL" id="VAUV01000004">
    <property type="protein sequence ID" value="TLD71672.1"/>
    <property type="molecule type" value="Genomic_DNA"/>
</dbReference>
<proteinExistence type="predicted"/>
<dbReference type="AlphaFoldDB" id="A0A5R8KHB3"/>
<name>A0A5R8KHB3_9BACT</name>
<gene>
    <name evidence="1" type="ORF">FEM03_05910</name>
</gene>
<keyword evidence="2" id="KW-1185">Reference proteome</keyword>
<sequence length="589" mass="64824">MSQRQAFIDALGKDMANLLWTANTLQVYPATLQNFSVGSLLPAVIYMFRRGFRRGQGSFSQAFSFGANVRPTIWSVSGKLSELGQFEGFDSNTSKDILGDLLLAGALENKGGAEGHTSEVQRAFPAHYYSSWLDLPQAVANLRFVPEMLVALLANQKDVENVGISDAEDFTVGRNPERNPLLRVFEKGVIYGNNAAILAGGEADKVDGLADFSLEEWLMIQLGRTCGQAPEKLRASPSISANQPIATGSAGIFRQDMEFLLRHYGLTIPRRGLSPMLECLIGIGLWQTFLSSLGAVIYWERHHKLPDLEHCHSFHMFADASSGSDPRLRDLAEASGFELIRFIHEATNALAVVRVSDAAARDNLDLVDHVPNVRGLADWLNLLGLVRSGGHSASAFFRQDVFAKCNRLRNGLIQQNEASEAAELLASPFARLNPTRALAEALTLSMGSKMLQTKYFMFLDSAGMVNEPHGLLKKRKVSRRLESGRTQRGDARSVILTNALLDTLVHTQLAKIGGSVSFEAFLHALKEDYGILVDEAPNGVAADREDLLRNRSILEKRLRDLGLLVGVNDAESMKRLRARYRTSENQPTS</sequence>